<accession>A0AAF0ZGN0</accession>
<organism evidence="1">
    <name type="scientific">Cyanobacterium aponinum AL20115</name>
    <dbReference type="NCBI Taxonomy" id="3090662"/>
    <lineage>
        <taxon>Bacteria</taxon>
        <taxon>Bacillati</taxon>
        <taxon>Cyanobacteriota</taxon>
        <taxon>Cyanophyceae</taxon>
        <taxon>Oscillatoriophycideae</taxon>
        <taxon>Chroococcales</taxon>
        <taxon>Geminocystaceae</taxon>
        <taxon>Cyanobacterium</taxon>
    </lineage>
</organism>
<reference evidence="1" key="1">
    <citation type="submission" date="2023-11" db="EMBL/GenBank/DDBJ databases">
        <title>Genome sequence of Cyanobacterium aponinum BCRC AL20115.</title>
        <authorList>
            <person name="Chang H.-Y."/>
            <person name="Lin K.-M."/>
            <person name="Hsueh H.-T."/>
            <person name="Chu H.-A."/>
            <person name="Kuo C.-H."/>
        </authorList>
    </citation>
    <scope>NUCLEOTIDE SEQUENCE</scope>
    <source>
        <strain evidence="1">AL20115</strain>
    </source>
</reference>
<dbReference type="EMBL" id="CP138348">
    <property type="protein sequence ID" value="WPF90118.1"/>
    <property type="molecule type" value="Genomic_DNA"/>
</dbReference>
<protein>
    <submittedName>
        <fullName evidence="1">Uncharacterized protein</fullName>
    </submittedName>
</protein>
<name>A0AAF0ZGN0_9CHRO</name>
<dbReference type="RefSeq" id="WP_320002193.1">
    <property type="nucleotide sequence ID" value="NZ_CP138348.1"/>
</dbReference>
<proteinExistence type="predicted"/>
<dbReference type="AlphaFoldDB" id="A0AAF0ZGN0"/>
<evidence type="ECO:0000313" key="1">
    <source>
        <dbReference type="EMBL" id="WPF90118.1"/>
    </source>
</evidence>
<sequence>MIQKQTILLITSTIQPSLNTYLLKITDPEERLKDYEKAFYFYCSLIKSCIVSAIIYCDNSGYDLSSLKKIAEELEVLSTVEFISYKSSIDTINNGRFYLEINLVKYCLDNFLFIKHSPLATIYKVTGRYIIANIKKIISPWKNNNFDWFCNCRNYPYKWTDFYLVGFTVQSFKKIISETMSLYEGKKDGEIILREYLDSLKNSDLKIVKRFPVTPLIKGRRGYDGGYYGQGKDYIKYIFRSITNYVLPFIWL</sequence>
<gene>
    <name evidence="1" type="ORF">SAY89_07570</name>
</gene>